<comment type="similarity">
    <text evidence="2 7">Belongs to the FHIPEP (flagella/HR/invasion proteins export pore) family.</text>
</comment>
<feature type="transmembrane region" description="Helical" evidence="7">
    <location>
        <begin position="290"/>
        <end position="317"/>
    </location>
</feature>
<keyword evidence="7" id="KW-0653">Protein transport</keyword>
<dbReference type="Gene3D" id="1.10.8.540">
    <property type="entry name" value="FHIPEP family, domain 3"/>
    <property type="match status" value="1"/>
</dbReference>
<feature type="transmembrane region" description="Helical" evidence="7">
    <location>
        <begin position="21"/>
        <end position="40"/>
    </location>
</feature>
<keyword evidence="4 7" id="KW-0812">Transmembrane</keyword>
<dbReference type="NCBIfam" id="TIGR01398">
    <property type="entry name" value="FlhA"/>
    <property type="match status" value="1"/>
</dbReference>
<keyword evidence="8" id="KW-0969">Cilium</keyword>
<dbReference type="GO" id="GO:0005886">
    <property type="term" value="C:plasma membrane"/>
    <property type="evidence" value="ECO:0007669"/>
    <property type="project" value="UniProtKB-SubCell"/>
</dbReference>
<dbReference type="GO" id="GO:0044780">
    <property type="term" value="P:bacterial-type flagellum assembly"/>
    <property type="evidence" value="ECO:0007669"/>
    <property type="project" value="InterPro"/>
</dbReference>
<name>A0A316GK65_9RHOB</name>
<dbReference type="InterPro" id="IPR025505">
    <property type="entry name" value="FHIPEP_CS"/>
</dbReference>
<evidence type="ECO:0000256" key="1">
    <source>
        <dbReference type="ARBA" id="ARBA00004651"/>
    </source>
</evidence>
<evidence type="ECO:0000256" key="6">
    <source>
        <dbReference type="ARBA" id="ARBA00023136"/>
    </source>
</evidence>
<evidence type="ECO:0000256" key="5">
    <source>
        <dbReference type="ARBA" id="ARBA00022989"/>
    </source>
</evidence>
<dbReference type="Gene3D" id="3.40.50.12790">
    <property type="entry name" value="FHIPEP family, domain 4"/>
    <property type="match status" value="1"/>
</dbReference>
<evidence type="ECO:0000313" key="9">
    <source>
        <dbReference type="Proteomes" id="UP000245708"/>
    </source>
</evidence>
<organism evidence="8 9">
    <name type="scientific">Roseicyclus mahoneyensis</name>
    <dbReference type="NCBI Taxonomy" id="164332"/>
    <lineage>
        <taxon>Bacteria</taxon>
        <taxon>Pseudomonadati</taxon>
        <taxon>Pseudomonadota</taxon>
        <taxon>Alphaproteobacteria</taxon>
        <taxon>Rhodobacterales</taxon>
        <taxon>Roseobacteraceae</taxon>
        <taxon>Roseicyclus</taxon>
    </lineage>
</organism>
<keyword evidence="7" id="KW-1006">Bacterial flagellum protein export</keyword>
<feature type="transmembrane region" description="Helical" evidence="7">
    <location>
        <begin position="209"/>
        <end position="229"/>
    </location>
</feature>
<comment type="function">
    <text evidence="7">Required for formation of the rod structure of the flagellar apparatus. Together with FliI and FliH, may constitute the export apparatus of flagellin.</text>
</comment>
<keyword evidence="8" id="KW-0282">Flagellum</keyword>
<dbReference type="PRINTS" id="PR00949">
    <property type="entry name" value="TYPE3IMAPROT"/>
</dbReference>
<dbReference type="InterPro" id="IPR006301">
    <property type="entry name" value="FlhA"/>
</dbReference>
<comment type="subcellular location">
    <subcellularLocation>
        <location evidence="1 7">Cell membrane</location>
        <topology evidence="1 7">Multi-pass membrane protein</topology>
    </subcellularLocation>
</comment>
<feature type="transmembrane region" description="Helical" evidence="7">
    <location>
        <begin position="241"/>
        <end position="269"/>
    </location>
</feature>
<keyword evidence="8" id="KW-0966">Cell projection</keyword>
<dbReference type="InterPro" id="IPR001712">
    <property type="entry name" value="T3SS_FHIPEP"/>
</dbReference>
<dbReference type="Proteomes" id="UP000245708">
    <property type="component" value="Unassembled WGS sequence"/>
</dbReference>
<feature type="transmembrane region" description="Helical" evidence="7">
    <location>
        <begin position="46"/>
        <end position="65"/>
    </location>
</feature>
<reference evidence="8 9" key="1">
    <citation type="submission" date="2018-05" db="EMBL/GenBank/DDBJ databases">
        <title>Genomic Encyclopedia of Type Strains, Phase IV (KMG-IV): sequencing the most valuable type-strain genomes for metagenomic binning, comparative biology and taxonomic classification.</title>
        <authorList>
            <person name="Goeker M."/>
        </authorList>
    </citation>
    <scope>NUCLEOTIDE SEQUENCE [LARGE SCALE GENOMIC DNA]</scope>
    <source>
        <strain evidence="8 9">DSM 16097</strain>
    </source>
</reference>
<evidence type="ECO:0000256" key="4">
    <source>
        <dbReference type="ARBA" id="ARBA00022692"/>
    </source>
</evidence>
<evidence type="ECO:0000256" key="2">
    <source>
        <dbReference type="ARBA" id="ARBA00008835"/>
    </source>
</evidence>
<dbReference type="InterPro" id="IPR042194">
    <property type="entry name" value="FHIPEP_1"/>
</dbReference>
<keyword evidence="3 7" id="KW-1003">Cell membrane</keyword>
<evidence type="ECO:0000313" key="8">
    <source>
        <dbReference type="EMBL" id="PWK60368.1"/>
    </source>
</evidence>
<keyword evidence="6 7" id="KW-0472">Membrane</keyword>
<evidence type="ECO:0000256" key="3">
    <source>
        <dbReference type="ARBA" id="ARBA00022475"/>
    </source>
</evidence>
<feature type="transmembrane region" description="Helical" evidence="7">
    <location>
        <begin position="117"/>
        <end position="140"/>
    </location>
</feature>
<dbReference type="InterPro" id="IPR042196">
    <property type="entry name" value="FHIPEP_4"/>
</dbReference>
<dbReference type="Pfam" id="PF00771">
    <property type="entry name" value="FHIPEP"/>
    <property type="match status" value="1"/>
</dbReference>
<keyword evidence="7" id="KW-1005">Bacterial flagellum biogenesis</keyword>
<dbReference type="EMBL" id="QGGW01000004">
    <property type="protein sequence ID" value="PWK60368.1"/>
    <property type="molecule type" value="Genomic_DNA"/>
</dbReference>
<keyword evidence="7" id="KW-0813">Transport</keyword>
<protein>
    <recommendedName>
        <fullName evidence="7">Flagellar biosynthesis protein FlhA</fullName>
    </recommendedName>
</protein>
<sequence length="721" mass="75481">MSTPLSSSLTARLAAPGQIGGVLLPVGILALVAMMVLPLPVLLLDIFFVFNILLSLLILMVALNSYRPLDFSSFPSLLLIATVLRLALNVASTRIVLTEGHTGADAAGRVIEAFGAFVIAGNFAVGIVVFIILVIINLVVITKGAGRVSEVSARFTLDAMPGKQMAIDADMNAGNLTPDQARERRAEIAEEADFYGSMDGASKFVKGDAVAGILILAANIIGGIIIGTSQHGLALGQAAEVYVLLSIGDGLVAQIPSLLLSIATAIIVTRVSSDHDFAGHIGKQVGLTRAWVPVAAVLAIIGLVPGMPTGLFLFAALASAAVAWVRRGQDGAADEGTATLRQGGTRAALPAPAKAEDANPSVITTEDVTDYARITIQIGFGLIPLIDEAEGGALVSRITGIRREVSKAMGFVVPAVRVRDDLSLGSNAYRIRIGQSIVAEDVVYPDRKLALPGGTSVRKLRGVEVKDPSFGLDAVWILPHQQAEAEADDHVVVEPDSVIATHLSQMLYAHASRLLGPDDVQGLVDVLDRSAPTLVQSVVPKLVPLHVLTAVMRHLLAERIPVGDLPRILEGLAELSGRTLEAADMAEALRPALAGQLLQQIAPIKESLPLVTLAPDLEELLVRSQAKGAGLVLDQSLAERILKRLAEISDDLAGQGRQPVVVVSSSLRRLFAGFLKSHAVDAIVLAVSELPETRRIEIVGTLGGAQSGVPARDLAASGGQI</sequence>
<comment type="caution">
    <text evidence="8">The sequence shown here is derived from an EMBL/GenBank/DDBJ whole genome shotgun (WGS) entry which is preliminary data.</text>
</comment>
<dbReference type="PANTHER" id="PTHR30161">
    <property type="entry name" value="FLAGELLAR EXPORT PROTEIN, MEMBRANE FLHA SUBUNIT-RELATED"/>
    <property type="match status" value="1"/>
</dbReference>
<dbReference type="AlphaFoldDB" id="A0A316GK65"/>
<dbReference type="PROSITE" id="PS00994">
    <property type="entry name" value="FHIPEP"/>
    <property type="match status" value="1"/>
</dbReference>
<dbReference type="Gene3D" id="3.40.30.60">
    <property type="entry name" value="FHIPEP family, domain 1"/>
    <property type="match status" value="1"/>
</dbReference>
<dbReference type="RefSeq" id="WP_109668146.1">
    <property type="nucleotide sequence ID" value="NZ_QGGW01000004.1"/>
</dbReference>
<feature type="transmembrane region" description="Helical" evidence="7">
    <location>
        <begin position="77"/>
        <end position="97"/>
    </location>
</feature>
<proteinExistence type="inferred from homology"/>
<gene>
    <name evidence="7" type="primary">flhA</name>
    <name evidence="8" type="ORF">C7455_1044</name>
</gene>
<dbReference type="PANTHER" id="PTHR30161:SF1">
    <property type="entry name" value="FLAGELLAR BIOSYNTHESIS PROTEIN FLHA-RELATED"/>
    <property type="match status" value="1"/>
</dbReference>
<keyword evidence="5 7" id="KW-1133">Transmembrane helix</keyword>
<dbReference type="PIRSF" id="PIRSF005419">
    <property type="entry name" value="FlhA"/>
    <property type="match status" value="1"/>
</dbReference>
<dbReference type="InterPro" id="IPR042193">
    <property type="entry name" value="FHIPEP_3"/>
</dbReference>
<dbReference type="OrthoDB" id="9759185at2"/>
<dbReference type="GO" id="GO:0009306">
    <property type="term" value="P:protein secretion"/>
    <property type="evidence" value="ECO:0007669"/>
    <property type="project" value="InterPro"/>
</dbReference>
<keyword evidence="9" id="KW-1185">Reference proteome</keyword>
<accession>A0A316GK65</accession>
<evidence type="ECO:0000256" key="7">
    <source>
        <dbReference type="RuleBase" id="RU364093"/>
    </source>
</evidence>